<dbReference type="AlphaFoldDB" id="A0A0C2YSS2"/>
<reference evidence="2 3" key="1">
    <citation type="submission" date="2014-04" db="EMBL/GenBank/DDBJ databases">
        <authorList>
            <consortium name="DOE Joint Genome Institute"/>
            <person name="Kuo A."/>
            <person name="Kohler A."/>
            <person name="Nagy L.G."/>
            <person name="Floudas D."/>
            <person name="Copeland A."/>
            <person name="Barry K.W."/>
            <person name="Cichocki N."/>
            <person name="Veneault-Fourrey C."/>
            <person name="LaButti K."/>
            <person name="Lindquist E.A."/>
            <person name="Lipzen A."/>
            <person name="Lundell T."/>
            <person name="Morin E."/>
            <person name="Murat C."/>
            <person name="Sun H."/>
            <person name="Tunlid A."/>
            <person name="Henrissat B."/>
            <person name="Grigoriev I.V."/>
            <person name="Hibbett D.S."/>
            <person name="Martin F."/>
            <person name="Nordberg H.P."/>
            <person name="Cantor M.N."/>
            <person name="Hua S.X."/>
        </authorList>
    </citation>
    <scope>NUCLEOTIDE SEQUENCE [LARGE SCALE GENOMIC DNA]</scope>
    <source>
        <strain evidence="2 3">Foug A</strain>
    </source>
</reference>
<reference evidence="3" key="2">
    <citation type="submission" date="2015-01" db="EMBL/GenBank/DDBJ databases">
        <title>Evolutionary Origins and Diversification of the Mycorrhizal Mutualists.</title>
        <authorList>
            <consortium name="DOE Joint Genome Institute"/>
            <consortium name="Mycorrhizal Genomics Consortium"/>
            <person name="Kohler A."/>
            <person name="Kuo A."/>
            <person name="Nagy L.G."/>
            <person name="Floudas D."/>
            <person name="Copeland A."/>
            <person name="Barry K.W."/>
            <person name="Cichocki N."/>
            <person name="Veneault-Fourrey C."/>
            <person name="LaButti K."/>
            <person name="Lindquist E.A."/>
            <person name="Lipzen A."/>
            <person name="Lundell T."/>
            <person name="Morin E."/>
            <person name="Murat C."/>
            <person name="Riley R."/>
            <person name="Ohm R."/>
            <person name="Sun H."/>
            <person name="Tunlid A."/>
            <person name="Henrissat B."/>
            <person name="Grigoriev I.V."/>
            <person name="Hibbett D.S."/>
            <person name="Martin F."/>
        </authorList>
    </citation>
    <scope>NUCLEOTIDE SEQUENCE [LARGE SCALE GENOMIC DNA]</scope>
    <source>
        <strain evidence="3">Foug A</strain>
    </source>
</reference>
<dbReference type="Proteomes" id="UP000053989">
    <property type="component" value="Unassembled WGS sequence"/>
</dbReference>
<proteinExistence type="predicted"/>
<feature type="region of interest" description="Disordered" evidence="1">
    <location>
        <begin position="36"/>
        <end position="57"/>
    </location>
</feature>
<sequence length="87" mass="10197">MCLVHDTAHPTDWSKVPHTNLVSDLEDNAEVVEVKAGEKQRREEEVKVERQRQKEAQKVEEAWRAEEAQRVEEERQEEMVQQVEAAC</sequence>
<dbReference type="EMBL" id="KN822200">
    <property type="protein sequence ID" value="KIM52763.1"/>
    <property type="molecule type" value="Genomic_DNA"/>
</dbReference>
<protein>
    <submittedName>
        <fullName evidence="2">Uncharacterized protein</fullName>
    </submittedName>
</protein>
<evidence type="ECO:0000313" key="3">
    <source>
        <dbReference type="Proteomes" id="UP000053989"/>
    </source>
</evidence>
<name>A0A0C2YSS2_9AGAM</name>
<organism evidence="2 3">
    <name type="scientific">Scleroderma citrinum Foug A</name>
    <dbReference type="NCBI Taxonomy" id="1036808"/>
    <lineage>
        <taxon>Eukaryota</taxon>
        <taxon>Fungi</taxon>
        <taxon>Dikarya</taxon>
        <taxon>Basidiomycota</taxon>
        <taxon>Agaricomycotina</taxon>
        <taxon>Agaricomycetes</taxon>
        <taxon>Agaricomycetidae</taxon>
        <taxon>Boletales</taxon>
        <taxon>Sclerodermatineae</taxon>
        <taxon>Sclerodermataceae</taxon>
        <taxon>Scleroderma</taxon>
    </lineage>
</organism>
<evidence type="ECO:0000256" key="1">
    <source>
        <dbReference type="SAM" id="MobiDB-lite"/>
    </source>
</evidence>
<keyword evidence="3" id="KW-1185">Reference proteome</keyword>
<dbReference type="HOGENOM" id="CLU_167039_1_0_1"/>
<dbReference type="InParanoid" id="A0A0C2YSS2"/>
<gene>
    <name evidence="2" type="ORF">SCLCIDRAFT_32394</name>
</gene>
<accession>A0A0C2YSS2</accession>
<evidence type="ECO:0000313" key="2">
    <source>
        <dbReference type="EMBL" id="KIM52763.1"/>
    </source>
</evidence>